<dbReference type="AlphaFoldDB" id="A0A7N0TRU4"/>
<dbReference type="SUPFAM" id="SSF117281">
    <property type="entry name" value="Kelch motif"/>
    <property type="match status" value="1"/>
</dbReference>
<proteinExistence type="predicted"/>
<accession>A0A7N0TRU4</accession>
<dbReference type="PANTHER" id="PTHR46407">
    <property type="entry name" value="OS02G0208700 PROTEIN"/>
    <property type="match status" value="1"/>
</dbReference>
<dbReference type="CDD" id="cd22152">
    <property type="entry name" value="F-box_AtAFR-like"/>
    <property type="match status" value="1"/>
</dbReference>
<dbReference type="InterPro" id="IPR006652">
    <property type="entry name" value="Kelch_1"/>
</dbReference>
<protein>
    <recommendedName>
        <fullName evidence="1">F-box domain-containing protein</fullName>
    </recommendedName>
</protein>
<dbReference type="EnsemblPlants" id="Kaladp0043s0300.1.v1.1">
    <property type="protein sequence ID" value="Kaladp0043s0300.1.v1.1.CDS.1"/>
    <property type="gene ID" value="Kaladp0043s0300.v1.1"/>
</dbReference>
<dbReference type="Pfam" id="PF24681">
    <property type="entry name" value="Kelch_KLHDC2_KLHL20_DRC7"/>
    <property type="match status" value="1"/>
</dbReference>
<dbReference type="InterPro" id="IPR044595">
    <property type="entry name" value="KMD1-4"/>
</dbReference>
<evidence type="ECO:0000259" key="1">
    <source>
        <dbReference type="Pfam" id="PF00646"/>
    </source>
</evidence>
<organism evidence="2 3">
    <name type="scientific">Kalanchoe fedtschenkoi</name>
    <name type="common">Lavender scallops</name>
    <name type="synonym">South American air plant</name>
    <dbReference type="NCBI Taxonomy" id="63787"/>
    <lineage>
        <taxon>Eukaryota</taxon>
        <taxon>Viridiplantae</taxon>
        <taxon>Streptophyta</taxon>
        <taxon>Embryophyta</taxon>
        <taxon>Tracheophyta</taxon>
        <taxon>Spermatophyta</taxon>
        <taxon>Magnoliopsida</taxon>
        <taxon>eudicotyledons</taxon>
        <taxon>Gunneridae</taxon>
        <taxon>Pentapetalae</taxon>
        <taxon>Saxifragales</taxon>
        <taxon>Crassulaceae</taxon>
        <taxon>Kalanchoe</taxon>
    </lineage>
</organism>
<dbReference type="PANTHER" id="PTHR46407:SF3">
    <property type="entry name" value="OS02G0208700 PROTEIN"/>
    <property type="match status" value="1"/>
</dbReference>
<dbReference type="InterPro" id="IPR015915">
    <property type="entry name" value="Kelch-typ_b-propeller"/>
</dbReference>
<dbReference type="SMART" id="SM00612">
    <property type="entry name" value="Kelch"/>
    <property type="match status" value="2"/>
</dbReference>
<sequence length="356" mass="39141">MELISGLPDDVALECLIRTHYSDFSSMSSVCKSWKRQIQLPEFLRHRKAAGKSRVVVAMAQAVHDPDRVRSQKSYGSPPAYRVTLFEPETGDWSEIPPPPSYSHGLPLFCRLAGVGSELVVMGGWDPKTFGVSRCVFVYSFVTATWRRGADMPEPARSFFGCAADGVRRTVYVAGGHDGGKNALRSVLAYDVAKDEWMEVGDMASERDECHAVVHRGKLHVIGGYCSDMQGRFEKSAEIFDLEGMQWESEIGEFLDGATCHKACTAYGSDLYTCRKGHVAVRDGERKWENAVEMPGGIGEVAYVAGWGEKMVVIGTSNKGDTSSGYIVDLKSMKWSQVAMPEKYSGNIQAGCCLET</sequence>
<dbReference type="OMA" id="PANNYRM"/>
<dbReference type="GO" id="GO:0080037">
    <property type="term" value="P:negative regulation of cytokinin-activated signaling pathway"/>
    <property type="evidence" value="ECO:0007669"/>
    <property type="project" value="InterPro"/>
</dbReference>
<dbReference type="GO" id="GO:2000762">
    <property type="term" value="P:regulation of phenylpropanoid metabolic process"/>
    <property type="evidence" value="ECO:0007669"/>
    <property type="project" value="InterPro"/>
</dbReference>
<name>A0A7N0TRU4_KALFE</name>
<dbReference type="Gramene" id="Kaladp0043s0300.1.v1.1">
    <property type="protein sequence ID" value="Kaladp0043s0300.1.v1.1.CDS.1"/>
    <property type="gene ID" value="Kaladp0043s0300.v1.1"/>
</dbReference>
<dbReference type="InterPro" id="IPR001810">
    <property type="entry name" value="F-box_dom"/>
</dbReference>
<reference evidence="2" key="1">
    <citation type="submission" date="2021-01" db="UniProtKB">
        <authorList>
            <consortium name="EnsemblPlants"/>
        </authorList>
    </citation>
    <scope>IDENTIFICATION</scope>
</reference>
<dbReference type="Pfam" id="PF00646">
    <property type="entry name" value="F-box"/>
    <property type="match status" value="1"/>
</dbReference>
<dbReference type="Proteomes" id="UP000594263">
    <property type="component" value="Unplaced"/>
</dbReference>
<dbReference type="InterPro" id="IPR036047">
    <property type="entry name" value="F-box-like_dom_sf"/>
</dbReference>
<evidence type="ECO:0000313" key="3">
    <source>
        <dbReference type="Proteomes" id="UP000594263"/>
    </source>
</evidence>
<dbReference type="SUPFAM" id="SSF81383">
    <property type="entry name" value="F-box domain"/>
    <property type="match status" value="1"/>
</dbReference>
<evidence type="ECO:0000313" key="2">
    <source>
        <dbReference type="EnsemblPlants" id="Kaladp0043s0300.1.v1.1.CDS.1"/>
    </source>
</evidence>
<feature type="domain" description="F-box" evidence="1">
    <location>
        <begin position="4"/>
        <end position="45"/>
    </location>
</feature>
<dbReference type="Gene3D" id="2.120.10.80">
    <property type="entry name" value="Kelch-type beta propeller"/>
    <property type="match status" value="1"/>
</dbReference>
<keyword evidence="3" id="KW-1185">Reference proteome</keyword>